<proteinExistence type="predicted"/>
<keyword evidence="3" id="KW-0288">FMN</keyword>
<keyword evidence="4" id="KW-0521">NADP</keyword>
<feature type="domain" description="NADH:flavin oxidoreductase/NADH oxidase N-terminal" evidence="6">
    <location>
        <begin position="29"/>
        <end position="369"/>
    </location>
</feature>
<dbReference type="CDD" id="cd02932">
    <property type="entry name" value="OYE_YqiM_FMN"/>
    <property type="match status" value="2"/>
</dbReference>
<dbReference type="InterPro" id="IPR001155">
    <property type="entry name" value="OxRdtase_FMN_N"/>
</dbReference>
<evidence type="ECO:0000256" key="2">
    <source>
        <dbReference type="ARBA" id="ARBA00022630"/>
    </source>
</evidence>
<dbReference type="InterPro" id="IPR044152">
    <property type="entry name" value="YqjM-like"/>
</dbReference>
<sequence>MPAGTAIEPTEQEIQQGFANGKDPDPQPKLFQPLTIRNSVFKNRIWLSPMCMYSSQDGFSNDFHLAHYSQFAIRGASLVTTEAAGVLPEGRISPNCLGIWKDEHIAGLSNIVQSIHQYGAIAGIQLSHSGRKGSGIPLGLSEIRDSQRATIEEGAWPDNVYGPSAIPFDDAHYKPNEMTLEQIETVQRAFVDAAIRADKADFDVVELHGAHGYLLYQFLSPLSNKRTDGYGGSFENRTRMLIETVQRVRAVWPAEKPLFVRISSTEWVEGGWDIEDTILLAKILAREGVDLLDCSSGGNSPLQKITVGPGYQIPFAARIKKAIPNLPTSAIGLITKGDQANDILESGQTDAVFIAREFLRNPSFVLSSAHELGVNVNTKQDPRGFYQEQNPTPGTAVEPSDLEIQQGFANGKNPNPLPKLFQPLKIRGYNIKNRIWVSPMCMYSAEDGFSTDFHLSHYSQFAMRGAGLIMVEATGVLPEGRISPNCLGIWKDGHVEGLRRIVSHMHKYGAAAGIQLGHSGRKGSTIPLQLYGTRDSSRSTLEEGAWPDKVYGPSAIAYDENHYTPKEMTAEQIKIVQQAFIDAAVRADKAGFDVIELHSAHGYLLFEFLSPLSNKRADDYGGSFENRVRMLIEVARGVRKVLPESKPLFVRVSSTDWVEGGWTAEDTVALAKLLGNEGVDLFDCSTAGNDPRQNIPLAPGYQVQFATKVRNEVPGMLTGAVGLINSGNMAKEIIESDKADAIFVAREFLRNPSFVLSTAHELGVNIKWANQYERGRLKTKYSFV</sequence>
<dbReference type="PANTHER" id="PTHR43303">
    <property type="entry name" value="NADPH DEHYDROGENASE C23G7.10C-RELATED"/>
    <property type="match status" value="1"/>
</dbReference>
<comment type="caution">
    <text evidence="7">The sequence shown here is derived from an EMBL/GenBank/DDBJ whole genome shotgun (WGS) entry which is preliminary data.</text>
</comment>
<keyword evidence="5" id="KW-0560">Oxidoreductase</keyword>
<gene>
    <name evidence="7" type="ORF">LPJ64_005984</name>
</gene>
<dbReference type="GO" id="GO:0003959">
    <property type="term" value="F:NADPH dehydrogenase activity"/>
    <property type="evidence" value="ECO:0007669"/>
    <property type="project" value="InterPro"/>
</dbReference>
<dbReference type="GO" id="GO:0010181">
    <property type="term" value="F:FMN binding"/>
    <property type="evidence" value="ECO:0007669"/>
    <property type="project" value="InterPro"/>
</dbReference>
<dbReference type="SUPFAM" id="SSF51395">
    <property type="entry name" value="FMN-linked oxidoreductases"/>
    <property type="match status" value="2"/>
</dbReference>
<organism evidence="7 8">
    <name type="scientific">Coemansia asiatica</name>
    <dbReference type="NCBI Taxonomy" id="1052880"/>
    <lineage>
        <taxon>Eukaryota</taxon>
        <taxon>Fungi</taxon>
        <taxon>Fungi incertae sedis</taxon>
        <taxon>Zoopagomycota</taxon>
        <taxon>Kickxellomycotina</taxon>
        <taxon>Kickxellomycetes</taxon>
        <taxon>Kickxellales</taxon>
        <taxon>Kickxellaceae</taxon>
        <taxon>Coemansia</taxon>
    </lineage>
</organism>
<name>A0A9W7XFF1_9FUNG</name>
<accession>A0A9W7XFF1</accession>
<protein>
    <recommendedName>
        <fullName evidence="6">NADH:flavin oxidoreductase/NADH oxidase N-terminal domain-containing protein</fullName>
    </recommendedName>
</protein>
<dbReference type="Gene3D" id="3.20.20.70">
    <property type="entry name" value="Aldolase class I"/>
    <property type="match status" value="2"/>
</dbReference>
<dbReference type="AlphaFoldDB" id="A0A9W7XFF1"/>
<dbReference type="EMBL" id="JANBOH010000470">
    <property type="protein sequence ID" value="KAJ1642141.1"/>
    <property type="molecule type" value="Genomic_DNA"/>
</dbReference>
<evidence type="ECO:0000256" key="1">
    <source>
        <dbReference type="ARBA" id="ARBA00001917"/>
    </source>
</evidence>
<dbReference type="Proteomes" id="UP001145021">
    <property type="component" value="Unassembled WGS sequence"/>
</dbReference>
<comment type="cofactor">
    <cofactor evidence="1">
        <name>FMN</name>
        <dbReference type="ChEBI" id="CHEBI:58210"/>
    </cofactor>
</comment>
<evidence type="ECO:0000259" key="6">
    <source>
        <dbReference type="Pfam" id="PF00724"/>
    </source>
</evidence>
<keyword evidence="2" id="KW-0285">Flavoprotein</keyword>
<reference evidence="7" key="1">
    <citation type="submission" date="2022-07" db="EMBL/GenBank/DDBJ databases">
        <title>Phylogenomic reconstructions and comparative analyses of Kickxellomycotina fungi.</title>
        <authorList>
            <person name="Reynolds N.K."/>
            <person name="Stajich J.E."/>
            <person name="Barry K."/>
            <person name="Grigoriev I.V."/>
            <person name="Crous P."/>
            <person name="Smith M.E."/>
        </authorList>
    </citation>
    <scope>NUCLEOTIDE SEQUENCE</scope>
    <source>
        <strain evidence="7">NBRC 105413</strain>
    </source>
</reference>
<dbReference type="Pfam" id="PF00724">
    <property type="entry name" value="Oxidored_FMN"/>
    <property type="match status" value="2"/>
</dbReference>
<evidence type="ECO:0000256" key="3">
    <source>
        <dbReference type="ARBA" id="ARBA00022643"/>
    </source>
</evidence>
<dbReference type="GO" id="GO:0050661">
    <property type="term" value="F:NADP binding"/>
    <property type="evidence" value="ECO:0007669"/>
    <property type="project" value="InterPro"/>
</dbReference>
<feature type="domain" description="NADH:flavin oxidoreductase/NADH oxidase N-terminal" evidence="6">
    <location>
        <begin position="419"/>
        <end position="761"/>
    </location>
</feature>
<dbReference type="PANTHER" id="PTHR43303:SF4">
    <property type="entry name" value="NADPH DEHYDROGENASE C23G7.10C-RELATED"/>
    <property type="match status" value="1"/>
</dbReference>
<evidence type="ECO:0000313" key="7">
    <source>
        <dbReference type="EMBL" id="KAJ1642141.1"/>
    </source>
</evidence>
<evidence type="ECO:0000313" key="8">
    <source>
        <dbReference type="Proteomes" id="UP001145021"/>
    </source>
</evidence>
<dbReference type="InterPro" id="IPR013785">
    <property type="entry name" value="Aldolase_TIM"/>
</dbReference>
<evidence type="ECO:0000256" key="5">
    <source>
        <dbReference type="ARBA" id="ARBA00023002"/>
    </source>
</evidence>
<evidence type="ECO:0000256" key="4">
    <source>
        <dbReference type="ARBA" id="ARBA00022857"/>
    </source>
</evidence>
<keyword evidence="8" id="KW-1185">Reference proteome</keyword>